<evidence type="ECO:0000313" key="2">
    <source>
        <dbReference type="EMBL" id="TDE14814.1"/>
    </source>
</evidence>
<feature type="region of interest" description="Disordered" evidence="1">
    <location>
        <begin position="908"/>
        <end position="936"/>
    </location>
</feature>
<accession>A0A4R5DR99</accession>
<gene>
    <name evidence="2" type="ORF">E0F88_16660</name>
</gene>
<dbReference type="SUPFAM" id="SSF49464">
    <property type="entry name" value="Carboxypeptidase regulatory domain-like"/>
    <property type="match status" value="1"/>
</dbReference>
<name>A0A4R5DR99_9BACT</name>
<keyword evidence="3" id="KW-1185">Reference proteome</keyword>
<reference evidence="2 3" key="1">
    <citation type="submission" date="2019-03" db="EMBL/GenBank/DDBJ databases">
        <title>Dyadobacter AR-3-6 sp. nov., isolated from arctic soil.</title>
        <authorList>
            <person name="Chaudhary D.K."/>
        </authorList>
    </citation>
    <scope>NUCLEOTIDE SEQUENCE [LARGE SCALE GENOMIC DNA]</scope>
    <source>
        <strain evidence="2 3">AR-3-6</strain>
    </source>
</reference>
<sequence length="1943" mass="208585">MARLILFLFIVFGGLSAVAQNTSVRLTLNILPPYSTSLTDYRPSPSGPGKMIVTVQNLGSLEQRIYIRAEVRGEDNGVRIFTSPDYVPATPIVLNPFETRQLFPSEIMEIYDPNRLVYIGTDQRQIKNSDRVPEGIYSICVRAYDHTPGRTQVPVSMANPSGCATVFMRNTEPPILIQPFQDAEVKAFQPQNIIFSWTQPAGSDPGTLYRLRIVEMFEGDGRRMDPNVIYEASGSPIFDQEITGSTYIYGPSDHALVPGRRYAWAVAAVDPNSKTAFRNNGRSEVRAFLYKAFLPEQIAVVPVAKQQKPKKGKAISLSTVKFTRDTQIRDLVLNKFKGKLTWAFRKSETGFVPAPPPAAVKDPDFPNTSGPGMGNLNFRAFELTSAVQERVTNSAVKATDKKNNSPAGAGVNNSGAVYALGGGDTRMRVVSNPLSDRATANTQNLMSKRQRQQEKILSLADEKHYPLSQTKVSVYLRKKSVSGKPSQAAPMIFWVDGKETKEEILLGQTNTNSAGEFELNYMDDIPDGYDVYLKIDNPYFEFADYDIPLVAGQNGTYDFGELLGLAKTFRVRVKVVNEEGSELDLATVRLERTSGFYNTAATNQNLLHEVMKDSITGKPAEVVAIGKSGSFWPRLFYSRGFADSYSVVIEGEGIKKTVHNLNLIDLSNLGTNLSESDQVVLLEKGFVADISLPVVEGRVLTKNGEVPVAGAVVTVRKKGSISGESTRLSNGMIGITFNLNDRSAVTDSLGKFKVENIPVSAEAAEVMVDFKGKKTIHDKDLYLSQRGLRENIDPLFINAELITVVGKVVDVNGEPLADASLNWKGGGKAFYSEEDGSFTASQTEGKHTLVARKPGFRDIEYHVELKAESKQKGSAVSATSATSITASVNKWTQSVGTAQVNFNGTGKYNGKTITPKPQTTTSPAKPGIQNQSRNITSTSTSAVLTTAAQNYFDVFSDGMASQSVSSGHVIVMSKFFVKALVKDAGTGKPIANAKASADGGSSIAVTNAAGIAIVEDVPGGNAAIVVSGPDGSFYATKKAEVILDASKDTLSVEVSLKAGSKANGIVRQGGAPVADAVVAVEGMEHINAKTDQQGKYSLSGIPAGEYTLIASKEGLLAGEKTQQFNTNETYPINFLLTDPGFNAASLLGFKLVLHRSKPGAAANEFVISGELKDLPDNPIFKKTGNTPLALRFTDKIIIKEGNSIYPKGGELITDVSEIKLKVFEYLIIKLKNTTGLRVRAASPGSRTQGEIAGEADIDWGATFSSLSGITLPDVPVKIKIGNTDNVIAPINSTGTASLTSLGLTGPAEGWSLYGIKVIPDLAGCTIDKEGLNLKGKVKIENVPVLSNQELKLDRFVINKRGEIKDVSISLNPQPTLMLVAWKLKLSGVSINQYGLKLNGELEVPVPSSDVAKITVKELGINGEQLTGGTFLLPSAGLDIFGQVKFKTNPGKDFTIQKIAGSTNYRFIGAGTIDLPKWINQRIALDHFSIATNGEFSVVAQTDVEVDFAGMAKLGITKFGFASNVSQITVGGKFRLNIPMFGIGADGTLYFRKGQAPRIDELGVNFNLASAIALEAKLKFNENEFRGLGAMKLAGIPGVGLEFWYIKKNAGPRVGAQFAAKVVIPIGLVKLDGLTGGFDFDFAENIYSINAGGRITIAPDPYGVVALEPIAIKITSAPGGPIFEGNAGVKVLNAWTLGSATMKLDFNRKQFFIDGEFGAGFSLMKGIDVESKSGVHLELYTGTGSNYWFVAGYSKTRILGIFDTGVTIAAGWNVPKSTHTSLSGIPDYVLTNGRLYGGYFGTHSSIDIGTPSISFGPASAAVWYKNNAMCEVYANFKSNSYGLKIASEWRAGARITVSPFGDIASADVRFAGGLEGYYSSNNWGIAGHLSGSVRGHIGCDGGCNFFAFAWPLPIPCGFKICAGAAADVSYNSNRGIGISLRLFE</sequence>
<dbReference type="Pfam" id="PF13620">
    <property type="entry name" value="CarboxypepD_reg"/>
    <property type="match status" value="1"/>
</dbReference>
<dbReference type="Gene3D" id="2.60.40.1120">
    <property type="entry name" value="Carboxypeptidase-like, regulatory domain"/>
    <property type="match status" value="2"/>
</dbReference>
<dbReference type="EMBL" id="SMFL01000005">
    <property type="protein sequence ID" value="TDE14814.1"/>
    <property type="molecule type" value="Genomic_DNA"/>
</dbReference>
<dbReference type="GO" id="GO:0030246">
    <property type="term" value="F:carbohydrate binding"/>
    <property type="evidence" value="ECO:0007669"/>
    <property type="project" value="InterPro"/>
</dbReference>
<dbReference type="InterPro" id="IPR008969">
    <property type="entry name" value="CarboxyPept-like_regulatory"/>
</dbReference>
<protein>
    <recommendedName>
        <fullName evidence="4">Carboxypeptidase regulatory-like domain-containing protein</fullName>
    </recommendedName>
</protein>
<evidence type="ECO:0000313" key="3">
    <source>
        <dbReference type="Proteomes" id="UP000294850"/>
    </source>
</evidence>
<dbReference type="Proteomes" id="UP000294850">
    <property type="component" value="Unassembled WGS sequence"/>
</dbReference>
<dbReference type="InterPro" id="IPR013784">
    <property type="entry name" value="Carb-bd-like_fold"/>
</dbReference>
<dbReference type="SUPFAM" id="SSF49452">
    <property type="entry name" value="Starch-binding domain-like"/>
    <property type="match status" value="1"/>
</dbReference>
<evidence type="ECO:0000256" key="1">
    <source>
        <dbReference type="SAM" id="MobiDB-lite"/>
    </source>
</evidence>
<organism evidence="2 3">
    <name type="scientific">Dyadobacter psychrotolerans</name>
    <dbReference type="NCBI Taxonomy" id="2541721"/>
    <lineage>
        <taxon>Bacteria</taxon>
        <taxon>Pseudomonadati</taxon>
        <taxon>Bacteroidota</taxon>
        <taxon>Cytophagia</taxon>
        <taxon>Cytophagales</taxon>
        <taxon>Spirosomataceae</taxon>
        <taxon>Dyadobacter</taxon>
    </lineage>
</organism>
<dbReference type="OrthoDB" id="1521695at2"/>
<dbReference type="RefSeq" id="WP_131959398.1">
    <property type="nucleotide sequence ID" value="NZ_SMFL01000005.1"/>
</dbReference>
<evidence type="ECO:0008006" key="4">
    <source>
        <dbReference type="Google" id="ProtNLM"/>
    </source>
</evidence>
<comment type="caution">
    <text evidence="2">The sequence shown here is derived from an EMBL/GenBank/DDBJ whole genome shotgun (WGS) entry which is preliminary data.</text>
</comment>
<feature type="compositionally biased region" description="Polar residues" evidence="1">
    <location>
        <begin position="908"/>
        <end position="935"/>
    </location>
</feature>
<proteinExistence type="predicted"/>